<dbReference type="GeneID" id="6071301"/>
<gene>
    <name evidence="1" type="ORF">LACBIDRAFT_322502</name>
</gene>
<dbReference type="Proteomes" id="UP000001194">
    <property type="component" value="Unassembled WGS sequence"/>
</dbReference>
<keyword evidence="2" id="KW-1185">Reference proteome</keyword>
<protein>
    <submittedName>
        <fullName evidence="1">Predicted protein</fullName>
    </submittedName>
</protein>
<dbReference type="InParanoid" id="B0CWI5"/>
<proteinExistence type="predicted"/>
<dbReference type="RefSeq" id="XP_001875571.1">
    <property type="nucleotide sequence ID" value="XM_001875536.1"/>
</dbReference>
<dbReference type="AlphaFoldDB" id="B0CWI5"/>
<dbReference type="EMBL" id="DS547093">
    <property type="protein sequence ID" value="EDR13073.1"/>
    <property type="molecule type" value="Genomic_DNA"/>
</dbReference>
<sequence>MSEPYCHGVLTCYEDLILSTTGHDIVGRQANSSVPPIMQPLSAIQASMNQHSISFVILVDARKYSVQVIDLTLVTPSDHLALQVPCEHIYAYDINHSLDIAVAIMLRDVFNHDGQRRTWWQLKQCPLSTHEPCDELEFATPNDQNLPPQCISCLGKAHSPSLEEGCKFIGFRWLHLDDTAHIGFVATVEEANRYVYHPWAPTHAAQHVAMLRFL</sequence>
<dbReference type="KEGG" id="lbc:LACBIDRAFT_322502"/>
<evidence type="ECO:0000313" key="2">
    <source>
        <dbReference type="Proteomes" id="UP000001194"/>
    </source>
</evidence>
<accession>B0CWI5</accession>
<organism evidence="2">
    <name type="scientific">Laccaria bicolor (strain S238N-H82 / ATCC MYA-4686)</name>
    <name type="common">Bicoloured deceiver</name>
    <name type="synonym">Laccaria laccata var. bicolor</name>
    <dbReference type="NCBI Taxonomy" id="486041"/>
    <lineage>
        <taxon>Eukaryota</taxon>
        <taxon>Fungi</taxon>
        <taxon>Dikarya</taxon>
        <taxon>Basidiomycota</taxon>
        <taxon>Agaricomycotina</taxon>
        <taxon>Agaricomycetes</taxon>
        <taxon>Agaricomycetidae</taxon>
        <taxon>Agaricales</taxon>
        <taxon>Agaricineae</taxon>
        <taxon>Hydnangiaceae</taxon>
        <taxon>Laccaria</taxon>
    </lineage>
</organism>
<name>B0CWI5_LACBS</name>
<reference evidence="1 2" key="1">
    <citation type="journal article" date="2008" name="Nature">
        <title>The genome of Laccaria bicolor provides insights into mycorrhizal symbiosis.</title>
        <authorList>
            <person name="Martin F."/>
            <person name="Aerts A."/>
            <person name="Ahren D."/>
            <person name="Brun A."/>
            <person name="Danchin E.G.J."/>
            <person name="Duchaussoy F."/>
            <person name="Gibon J."/>
            <person name="Kohler A."/>
            <person name="Lindquist E."/>
            <person name="Pereda V."/>
            <person name="Salamov A."/>
            <person name="Shapiro H.J."/>
            <person name="Wuyts J."/>
            <person name="Blaudez D."/>
            <person name="Buee M."/>
            <person name="Brokstein P."/>
            <person name="Canbaeck B."/>
            <person name="Cohen D."/>
            <person name="Courty P.E."/>
            <person name="Coutinho P.M."/>
            <person name="Delaruelle C."/>
            <person name="Detter J.C."/>
            <person name="Deveau A."/>
            <person name="DiFazio S."/>
            <person name="Duplessis S."/>
            <person name="Fraissinet-Tachet L."/>
            <person name="Lucic E."/>
            <person name="Frey-Klett P."/>
            <person name="Fourrey C."/>
            <person name="Feussner I."/>
            <person name="Gay G."/>
            <person name="Grimwood J."/>
            <person name="Hoegger P.J."/>
            <person name="Jain P."/>
            <person name="Kilaru S."/>
            <person name="Labbe J."/>
            <person name="Lin Y.C."/>
            <person name="Legue V."/>
            <person name="Le Tacon F."/>
            <person name="Marmeisse R."/>
            <person name="Melayah D."/>
            <person name="Montanini B."/>
            <person name="Muratet M."/>
            <person name="Nehls U."/>
            <person name="Niculita-Hirzel H."/>
            <person name="Oudot-Le Secq M.P."/>
            <person name="Peter M."/>
            <person name="Quesneville H."/>
            <person name="Rajashekar B."/>
            <person name="Reich M."/>
            <person name="Rouhier N."/>
            <person name="Schmutz J."/>
            <person name="Yin T."/>
            <person name="Chalot M."/>
            <person name="Henrissat B."/>
            <person name="Kuees U."/>
            <person name="Lucas S."/>
            <person name="Van de Peer Y."/>
            <person name="Podila G.K."/>
            <person name="Polle A."/>
            <person name="Pukkila P.J."/>
            <person name="Richardson P.M."/>
            <person name="Rouze P."/>
            <person name="Sanders I.R."/>
            <person name="Stajich J.E."/>
            <person name="Tunlid A."/>
            <person name="Tuskan G."/>
            <person name="Grigoriev I.V."/>
        </authorList>
    </citation>
    <scope>NUCLEOTIDE SEQUENCE [LARGE SCALE GENOMIC DNA]</scope>
    <source>
        <strain evidence="2">S238N-H82 / ATCC MYA-4686</strain>
    </source>
</reference>
<dbReference type="HOGENOM" id="CLU_1289118_0_0_1"/>
<evidence type="ECO:0000313" key="1">
    <source>
        <dbReference type="EMBL" id="EDR13073.1"/>
    </source>
</evidence>